<reference evidence="1" key="1">
    <citation type="journal article" date="2021" name="Environ. Microbiol.">
        <title>Gene family expansions and transcriptome signatures uncover fungal adaptations to wood decay.</title>
        <authorList>
            <person name="Hage H."/>
            <person name="Miyauchi S."/>
            <person name="Viragh M."/>
            <person name="Drula E."/>
            <person name="Min B."/>
            <person name="Chaduli D."/>
            <person name="Navarro D."/>
            <person name="Favel A."/>
            <person name="Norest M."/>
            <person name="Lesage-Meessen L."/>
            <person name="Balint B."/>
            <person name="Merenyi Z."/>
            <person name="de Eugenio L."/>
            <person name="Morin E."/>
            <person name="Martinez A.T."/>
            <person name="Baldrian P."/>
            <person name="Stursova M."/>
            <person name="Martinez M.J."/>
            <person name="Novotny C."/>
            <person name="Magnuson J.K."/>
            <person name="Spatafora J.W."/>
            <person name="Maurice S."/>
            <person name="Pangilinan J."/>
            <person name="Andreopoulos W."/>
            <person name="LaButti K."/>
            <person name="Hundley H."/>
            <person name="Na H."/>
            <person name="Kuo A."/>
            <person name="Barry K."/>
            <person name="Lipzen A."/>
            <person name="Henrissat B."/>
            <person name="Riley R."/>
            <person name="Ahrendt S."/>
            <person name="Nagy L.G."/>
            <person name="Grigoriev I.V."/>
            <person name="Martin F."/>
            <person name="Rosso M.N."/>
        </authorList>
    </citation>
    <scope>NUCLEOTIDE SEQUENCE</scope>
    <source>
        <strain evidence="1">CBS 384.51</strain>
    </source>
</reference>
<dbReference type="EMBL" id="MU274947">
    <property type="protein sequence ID" value="KAI0084130.1"/>
    <property type="molecule type" value="Genomic_DNA"/>
</dbReference>
<dbReference type="Proteomes" id="UP001055072">
    <property type="component" value="Unassembled WGS sequence"/>
</dbReference>
<organism evidence="1 2">
    <name type="scientific">Irpex rosettiformis</name>
    <dbReference type="NCBI Taxonomy" id="378272"/>
    <lineage>
        <taxon>Eukaryota</taxon>
        <taxon>Fungi</taxon>
        <taxon>Dikarya</taxon>
        <taxon>Basidiomycota</taxon>
        <taxon>Agaricomycotina</taxon>
        <taxon>Agaricomycetes</taxon>
        <taxon>Polyporales</taxon>
        <taxon>Irpicaceae</taxon>
        <taxon>Irpex</taxon>
    </lineage>
</organism>
<name>A0ACB8TQ40_9APHY</name>
<evidence type="ECO:0000313" key="2">
    <source>
        <dbReference type="Proteomes" id="UP001055072"/>
    </source>
</evidence>
<keyword evidence="2" id="KW-1185">Reference proteome</keyword>
<comment type="caution">
    <text evidence="1">The sequence shown here is derived from an EMBL/GenBank/DDBJ whole genome shotgun (WGS) entry which is preliminary data.</text>
</comment>
<accession>A0ACB8TQ40</accession>
<protein>
    <submittedName>
        <fullName evidence="1">Uncharacterized protein</fullName>
    </submittedName>
</protein>
<gene>
    <name evidence="1" type="ORF">BDY19DRAFT_973992</name>
</gene>
<sequence>MAFRRGNKSNKVPNVKLRPALPNTTRKSKRYPSDDALHSHDSGFDSQQDNSLVDMHIPRPFRGIVLCATGITDKMALFKQAIELGAQPLNDLTDRVTHLLAREPGSAKYKCAVENNITIMHPSWVEDSYEIWLKGDDVNLKECIAQHRLPIFNNVTLSLSGIEDEEKKEEIIRRVQEEGGSYVENIKRPVKVTHLLCTSSINDPTDQMRYAAKFNRQREADIKMVWLEWFWDCLKVGGRCDEEAYNISSPRPFRKATPEATTSPPCSSSPDNRLSEAPQDDGITVTRRGNVVSDDKEEEEAAMPIKVAPALTNQIWGVLLKNRGFDARSGKLIRNPIWSRETLRNAGNVEDTPTKPKPKRSNLDRTEKKEEAVEQQFSILKSLRRGHAYVASDHVLGNSAVADSSAQPTVPEDSRTSIQPVMNVAGSSSGGQPNHSGSFFSGLTFRLLGEAKSSHVKASLEEAGGLIVSDSSDDSVDFIIVRLVSGSKLYREEVDESSRSIYRTECWLERCFSECRVCSVDEHVSFTPLRVAETKSMVYDLTVSISGLEEAEACWVRRLLRALGANFAPSFSRRTTHLLCPSKTGAKHDKALEWNIPIVDMDWLVCLAGTGQVPPFQTPLGPQAQLDTIAVNSKSKLKASEPPPDETLRGFNKPTGIVDDDSADSFGEPIGLLPEQQNAEDTEPTCAKGTDTDSRPLSLAELREDMLSTHIPSSETPSPIKRPSASPSPAKISREATRVLQESITTLLGKRMSSEDNGSGQAPRPKRVRPPSRTKAVPSRDDVLPVLHPATISRESYEPFGVGEDASMLAVAVADEDVAVRVTYEDPVQNSEKMRLMKLLETQKPPDIWDLDSHSTVEGSEVTENAPTASRRRRQPRRSTRTGGS</sequence>
<proteinExistence type="predicted"/>
<evidence type="ECO:0000313" key="1">
    <source>
        <dbReference type="EMBL" id="KAI0084130.1"/>
    </source>
</evidence>